<dbReference type="InterPro" id="IPR015424">
    <property type="entry name" value="PyrdxlP-dep_Trfase"/>
</dbReference>
<keyword evidence="1" id="KW-0808">Transferase</keyword>
<evidence type="ECO:0000313" key="3">
    <source>
        <dbReference type="Proteomes" id="UP000032483"/>
    </source>
</evidence>
<dbReference type="InterPro" id="IPR015422">
    <property type="entry name" value="PyrdxlP-dep_Trfase_small"/>
</dbReference>
<dbReference type="Proteomes" id="UP000032483">
    <property type="component" value="Unassembled WGS sequence"/>
</dbReference>
<dbReference type="Pfam" id="PF12897">
    <property type="entry name" value="Asp_aminotransf"/>
    <property type="match status" value="1"/>
</dbReference>
<dbReference type="Proteomes" id="UP000053433">
    <property type="component" value="Unassembled WGS sequence"/>
</dbReference>
<evidence type="ECO:0000313" key="1">
    <source>
        <dbReference type="EMBL" id="KJF41457.1"/>
    </source>
</evidence>
<organism evidence="1 3">
    <name type="scientific">Ruthenibacterium lactatiformans</name>
    <dbReference type="NCBI Taxonomy" id="1550024"/>
    <lineage>
        <taxon>Bacteria</taxon>
        <taxon>Bacillati</taxon>
        <taxon>Bacillota</taxon>
        <taxon>Clostridia</taxon>
        <taxon>Eubacteriales</taxon>
        <taxon>Oscillospiraceae</taxon>
        <taxon>Ruthenibacterium</taxon>
    </lineage>
</organism>
<dbReference type="PANTHER" id="PTHR43799:SF1">
    <property type="entry name" value="ASPARTATE AMINOTRANSFERASE"/>
    <property type="match status" value="1"/>
</dbReference>
<dbReference type="AlphaFoldDB" id="A0A0D8J3H8"/>
<dbReference type="PATRIC" id="fig|1550024.3.peg.262"/>
<evidence type="ECO:0000313" key="2">
    <source>
        <dbReference type="EMBL" id="KUE75454.1"/>
    </source>
</evidence>
<keyword evidence="3" id="KW-1185">Reference proteome</keyword>
<keyword evidence="1" id="KW-0032">Aminotransferase</keyword>
<reference evidence="2 4" key="2">
    <citation type="submission" date="2015-10" db="EMBL/GenBank/DDBJ databases">
        <title>A novel member of the family Ruminococcaceae isolated from human faeces.</title>
        <authorList>
            <person name="Shkoporov A.N."/>
            <person name="Chaplin A.V."/>
            <person name="Motuzova O.V."/>
            <person name="Kafarskaia L.I."/>
            <person name="Efimov B.A."/>
        </authorList>
    </citation>
    <scope>NUCLEOTIDE SEQUENCE [LARGE SCALE GENOMIC DNA]</scope>
    <source>
        <strain evidence="2 4">668</strain>
    </source>
</reference>
<evidence type="ECO:0000313" key="4">
    <source>
        <dbReference type="Proteomes" id="UP000053433"/>
    </source>
</evidence>
<dbReference type="EMBL" id="JXXK01000001">
    <property type="protein sequence ID" value="KJF41457.1"/>
    <property type="molecule type" value="Genomic_DNA"/>
</dbReference>
<dbReference type="GeneID" id="42855249"/>
<dbReference type="PANTHER" id="PTHR43799">
    <property type="entry name" value="AMINOTRANSFERASE, PUTATIVE-RELATED"/>
    <property type="match status" value="1"/>
</dbReference>
<comment type="caution">
    <text evidence="1">The sequence shown here is derived from an EMBL/GenBank/DDBJ whole genome shotgun (WGS) entry which is preliminary data.</text>
</comment>
<dbReference type="EMBL" id="LMUA01000021">
    <property type="protein sequence ID" value="KUE75454.1"/>
    <property type="molecule type" value="Genomic_DNA"/>
</dbReference>
<sequence length="424" mass="47313">MADYFAMDSRQCAQELDSLRKIYEEYAAKGLKLDMSRGKPAPDQLDLSMDLLTITDYKGETGIDSRNYGNLEGMPEARRFFADILGAQPDEVIVGGNSSLNMMYYLIDLGWRLGFADSPAAWNACGRPKFLCPAPGYDRHFRVTEYFGFELIAVPMLPTGPDMDCVEALVKDEAVKGIWCVPLYSNPDGYSYSDETVRRLAAMKTAAPDFKIMWDNAYCVHHLTDTHDVILNMLEECRKAGHEDRALMFCSLSKVTFPGAGVAAMAASRRNIDYILKNMFPMIISFDKLNQVRHIRFLKDMDGLAAHMEKHRALLEPKFRAVLAILDEGLSGCGSIARWTKPNGGYFLSLYTLGGCAKRTVQLCREAGVVLTDAGAAYPYGVDPQDSNIRIAPTFPPLDELETASRLLCVCVRIATLEKLLQRQ</sequence>
<dbReference type="Gene3D" id="3.90.1150.10">
    <property type="entry name" value="Aspartate Aminotransferase, domain 1"/>
    <property type="match status" value="1"/>
</dbReference>
<dbReference type="GO" id="GO:0004069">
    <property type="term" value="F:L-aspartate:2-oxoglutarate aminotransferase activity"/>
    <property type="evidence" value="ECO:0007669"/>
    <property type="project" value="InterPro"/>
</dbReference>
<dbReference type="Gene3D" id="3.40.640.10">
    <property type="entry name" value="Type I PLP-dependent aspartate aminotransferase-like (Major domain)"/>
    <property type="match status" value="1"/>
</dbReference>
<dbReference type="InterPro" id="IPR024551">
    <property type="entry name" value="AspAT_Ic"/>
</dbReference>
<reference evidence="1" key="1">
    <citation type="submission" date="2015-02" db="EMBL/GenBank/DDBJ databases">
        <title>A novel member of the family Ruminococcaceae isolated from human feces.</title>
        <authorList>
            <person name="Shkoporov A.N."/>
            <person name="Chaplin A.V."/>
            <person name="Motuzova O.V."/>
            <person name="Kafarskaia L.I."/>
            <person name="Khokhlova E.V."/>
            <person name="Efimov B.A."/>
        </authorList>
    </citation>
    <scope>NUCLEOTIDE SEQUENCE [LARGE SCALE GENOMIC DNA]</scope>
    <source>
        <strain evidence="1">585-1</strain>
    </source>
</reference>
<proteinExistence type="predicted"/>
<dbReference type="InterPro" id="IPR015421">
    <property type="entry name" value="PyrdxlP-dep_Trfase_major"/>
</dbReference>
<protein>
    <submittedName>
        <fullName evidence="1">Aminotransferase</fullName>
    </submittedName>
</protein>
<dbReference type="RefSeq" id="WP_050004256.1">
    <property type="nucleotide sequence ID" value="NZ_CAUBPW010000004.1"/>
</dbReference>
<gene>
    <name evidence="2" type="ORF">ASJ35_13675</name>
    <name evidence="1" type="ORF">TQ39_01185</name>
</gene>
<name>A0A0D8J3H8_9FIRM</name>
<dbReference type="CDD" id="cd00609">
    <property type="entry name" value="AAT_like"/>
    <property type="match status" value="1"/>
</dbReference>
<accession>A0A0W7TNR8</accession>
<accession>A0A0D8J3H8</accession>
<dbReference type="SUPFAM" id="SSF53383">
    <property type="entry name" value="PLP-dependent transferases"/>
    <property type="match status" value="1"/>
</dbReference>